<feature type="transmembrane region" description="Helical" evidence="7">
    <location>
        <begin position="911"/>
        <end position="935"/>
    </location>
</feature>
<feature type="transmembrane region" description="Helical" evidence="7">
    <location>
        <begin position="868"/>
        <end position="890"/>
    </location>
</feature>
<dbReference type="PATRIC" id="fig|480418.6.peg.2487"/>
<dbReference type="Pfam" id="PF03176">
    <property type="entry name" value="MMPL"/>
    <property type="match status" value="2"/>
</dbReference>
<feature type="transmembrane region" description="Helical" evidence="7">
    <location>
        <begin position="837"/>
        <end position="862"/>
    </location>
</feature>
<gene>
    <name evidence="10" type="primary">mmpL10</name>
    <name evidence="10" type="ORF">MLPM_1231</name>
</gene>
<dbReference type="Proteomes" id="UP000053699">
    <property type="component" value="Unassembled WGS sequence"/>
</dbReference>
<evidence type="ECO:0000259" key="9">
    <source>
        <dbReference type="Pfam" id="PF03176"/>
    </source>
</evidence>
<keyword evidence="11" id="KW-1185">Reference proteome</keyword>
<dbReference type="STRING" id="480418.GCA_000975265_01296"/>
<evidence type="ECO:0000256" key="2">
    <source>
        <dbReference type="ARBA" id="ARBA00010157"/>
    </source>
</evidence>
<accession>A0A0F4EQR1</accession>
<dbReference type="FunFam" id="1.20.1640.10:FF:000020">
    <property type="entry name" value="Transmembrane transport protein MmpL10"/>
    <property type="match status" value="1"/>
</dbReference>
<comment type="subcellular location">
    <subcellularLocation>
        <location evidence="1">Cell membrane</location>
        <topology evidence="1">Multi-pass membrane protein</topology>
    </subcellularLocation>
</comment>
<comment type="similarity">
    <text evidence="2">Belongs to the resistance-nodulation-cell division (RND) (TC 2.A.6) family. MmpL subfamily.</text>
</comment>
<sequence length="1005" mass="107090">MVISCWALLALMLPMTVPSLTELTQRHSVGILPVDAPSRVAAKKISQAFHEFGSENVLIVLLTDDKGLGPADETVYRTLVDRLHRDTKDVVLLQDFLSTPLLHELLVSEDGKAWILPIGLAGELGTPASYHAYTDVAGIVKQTLESTAGSSLKVNLTGPASTVADLTDAGARDRTLIELVIAVLLLVILIIIYRNPITMLLPLITIGASLMTAQAVVSGVSVLTGLAVSNQMIVLLSAMIAGAGTDYAVFLISRYHDYIRMGSGSARDASCAVRQALISLGKVIAASAATVGIAFLGMSFTKIGMFSTVGPALAIGIAVAFLAAVTLLPALLVLAGPRGWVAPRRDRVGAFWRRTGVRIVRRPVAYLSASMVILIVLALCASLVRFNYDDRKQVPASDGSSVGYAALERHFPVNQVIPEYLLIQSPRDLRTPRALADMAELAQRVSQIPGIALVRGVTRPTGKPLEETSATYQAGMVGKQLGRASHMIGESTGDLNRLASGADFLADKLGDVRTQVGQAVAGTSGLLDSLAFVQKMFGDSKTLGEIDTAGKLVSSMRDLGNMFGINFSTMMNNINWVGAVVIALDASMLCDTNPICADARAQFHKLLTASEDGTLDNIANLWKQLGSTQSAQTVGATVSSLEKTLIAANTSLRSLGLDNPNAMRSKMIGLQNGINDLASAGRRIADGVAVLVDQTRTMGTSLGRASAFLTEMGQDASQPSMAGFNVPPQLLHTEDFKKLAQVFISPDGHSVRYFIQTDLNPFSSAAMDQANTILNVAMGAQPNTTLSDASIYLSGYTLALRDTREYYDRDLQLIVIVTMIVVLLILMVLLRSIVAPMYLVGSVIVSYLSALGLGVLVFQVLLRQQLHWSVPGLAFVVLVAVGADYNMLLASRLREESSHGVRASVIRTVRSTGGVITAAGFIFAASMFGLLFASIGTVVQAGFVLGSGILLDTFIVRTITVPAVAALLKRASWWPARPWQQRVADDDLTQRSKAVFSPSPESRIS</sequence>
<feature type="transmembrane region" description="Helical" evidence="7">
    <location>
        <begin position="200"/>
        <end position="226"/>
    </location>
</feature>
<feature type="transmembrane region" description="Helical" evidence="7">
    <location>
        <begin position="312"/>
        <end position="335"/>
    </location>
</feature>
<evidence type="ECO:0000256" key="1">
    <source>
        <dbReference type="ARBA" id="ARBA00004651"/>
    </source>
</evidence>
<keyword evidence="5 7" id="KW-1133">Transmembrane helix</keyword>
<dbReference type="Gene3D" id="1.20.1640.10">
    <property type="entry name" value="Multidrug efflux transporter AcrB transmembrane domain"/>
    <property type="match status" value="2"/>
</dbReference>
<evidence type="ECO:0000256" key="3">
    <source>
        <dbReference type="ARBA" id="ARBA00022475"/>
    </source>
</evidence>
<reference evidence="10 11" key="1">
    <citation type="journal article" date="2015" name="Proc. Natl. Acad. Sci. U.S.A.">
        <title>Insight into the evolution and origin of leprosy bacilli from the genome sequence of Mycobacterium lepromatosis.</title>
        <authorList>
            <person name="Singh P."/>
            <person name="Benjak A."/>
            <person name="Schuenemann V.J."/>
            <person name="Herbig A."/>
            <person name="Avanzi C."/>
            <person name="Busso P."/>
            <person name="Nieselt K."/>
            <person name="Krause J."/>
            <person name="Vera-Cabrera L."/>
            <person name="Cole S.T."/>
        </authorList>
    </citation>
    <scope>NUCLEOTIDE SEQUENCE [LARGE SCALE GENOMIC DNA]</scope>
    <source>
        <strain evidence="10 11">Mx1-22A</strain>
    </source>
</reference>
<dbReference type="InterPro" id="IPR050545">
    <property type="entry name" value="Mycobact_MmpL"/>
</dbReference>
<dbReference type="InterPro" id="IPR004869">
    <property type="entry name" value="MMPL_dom"/>
</dbReference>
<protein>
    <submittedName>
        <fullName evidence="10">Transmembrane transport protein</fullName>
    </submittedName>
</protein>
<evidence type="ECO:0000256" key="8">
    <source>
        <dbReference type="SAM" id="SignalP"/>
    </source>
</evidence>
<evidence type="ECO:0000313" key="10">
    <source>
        <dbReference type="EMBL" id="KJX75233.1"/>
    </source>
</evidence>
<dbReference type="RefSeq" id="WP_272946108.1">
    <property type="nucleotide sequence ID" value="NZ_CP083405.1"/>
</dbReference>
<keyword evidence="8" id="KW-0732">Signal</keyword>
<keyword evidence="3" id="KW-1003">Cell membrane</keyword>
<comment type="caution">
    <text evidence="10">The sequence shown here is derived from an EMBL/GenBank/DDBJ whole genome shotgun (WGS) entry which is preliminary data.</text>
</comment>
<evidence type="ECO:0000256" key="4">
    <source>
        <dbReference type="ARBA" id="ARBA00022692"/>
    </source>
</evidence>
<feature type="transmembrane region" description="Helical" evidence="7">
    <location>
        <begin position="176"/>
        <end position="193"/>
    </location>
</feature>
<organism evidence="10 11">
    <name type="scientific">Mycobacterium lepromatosis</name>
    <dbReference type="NCBI Taxonomy" id="480418"/>
    <lineage>
        <taxon>Bacteria</taxon>
        <taxon>Bacillati</taxon>
        <taxon>Actinomycetota</taxon>
        <taxon>Actinomycetes</taxon>
        <taxon>Mycobacteriales</taxon>
        <taxon>Mycobacteriaceae</taxon>
        <taxon>Mycobacterium</taxon>
    </lineage>
</organism>
<dbReference type="EMBL" id="JRPY01000049">
    <property type="protein sequence ID" value="KJX75233.1"/>
    <property type="molecule type" value="Genomic_DNA"/>
</dbReference>
<keyword evidence="4 7" id="KW-0812">Transmembrane</keyword>
<evidence type="ECO:0000313" key="11">
    <source>
        <dbReference type="Proteomes" id="UP000053699"/>
    </source>
</evidence>
<proteinExistence type="inferred from homology"/>
<feature type="transmembrane region" description="Helical" evidence="7">
    <location>
        <begin position="811"/>
        <end position="830"/>
    </location>
</feature>
<feature type="transmembrane region" description="Helical" evidence="7">
    <location>
        <begin position="276"/>
        <end position="300"/>
    </location>
</feature>
<dbReference type="AlphaFoldDB" id="A0A0F4EQR1"/>
<dbReference type="SUPFAM" id="SSF82866">
    <property type="entry name" value="Multidrug efflux transporter AcrB transmembrane domain"/>
    <property type="match status" value="2"/>
</dbReference>
<feature type="transmembrane region" description="Helical" evidence="7">
    <location>
        <begin position="232"/>
        <end position="255"/>
    </location>
</feature>
<evidence type="ECO:0000256" key="7">
    <source>
        <dbReference type="SAM" id="Phobius"/>
    </source>
</evidence>
<keyword evidence="6 7" id="KW-0472">Membrane</keyword>
<feature type="signal peptide" evidence="8">
    <location>
        <begin position="1"/>
        <end position="21"/>
    </location>
</feature>
<feature type="domain" description="Membrane transport protein MMPL" evidence="9">
    <location>
        <begin position="31"/>
        <end position="365"/>
    </location>
</feature>
<dbReference type="PANTHER" id="PTHR33406:SF6">
    <property type="entry name" value="MEMBRANE PROTEIN YDGH-RELATED"/>
    <property type="match status" value="1"/>
</dbReference>
<evidence type="ECO:0000256" key="6">
    <source>
        <dbReference type="ARBA" id="ARBA00023136"/>
    </source>
</evidence>
<feature type="domain" description="Membrane transport protein MMPL" evidence="9">
    <location>
        <begin position="653"/>
        <end position="977"/>
    </location>
</feature>
<feature type="transmembrane region" description="Helical" evidence="7">
    <location>
        <begin position="364"/>
        <end position="384"/>
    </location>
</feature>
<evidence type="ECO:0000256" key="5">
    <source>
        <dbReference type="ARBA" id="ARBA00022989"/>
    </source>
</evidence>
<feature type="chain" id="PRO_5038368648" evidence="8">
    <location>
        <begin position="22"/>
        <end position="1005"/>
    </location>
</feature>
<feature type="transmembrane region" description="Helical" evidence="7">
    <location>
        <begin position="941"/>
        <end position="968"/>
    </location>
</feature>
<name>A0A0F4EQR1_9MYCO</name>
<dbReference type="GO" id="GO:0005886">
    <property type="term" value="C:plasma membrane"/>
    <property type="evidence" value="ECO:0007669"/>
    <property type="project" value="UniProtKB-SubCell"/>
</dbReference>
<dbReference type="PANTHER" id="PTHR33406">
    <property type="entry name" value="MEMBRANE PROTEIN MJ1562-RELATED"/>
    <property type="match status" value="1"/>
</dbReference>